<dbReference type="EMBL" id="CP000513">
    <property type="protein sequence ID" value="ABQ13090.1"/>
    <property type="molecule type" value="Genomic_DNA"/>
</dbReference>
<dbReference type="InterPro" id="IPR042242">
    <property type="entry name" value="RecO_C"/>
</dbReference>
<protein>
    <submittedName>
        <fullName evidence="1">Uncharacterized protein</fullName>
    </submittedName>
</protein>
<dbReference type="OrthoDB" id="9804792at2"/>
<dbReference type="Gene3D" id="2.40.50.140">
    <property type="entry name" value="Nucleic acid-binding proteins"/>
    <property type="match status" value="1"/>
</dbReference>
<evidence type="ECO:0000313" key="1">
    <source>
        <dbReference type="EMBL" id="ABQ13090.1"/>
    </source>
</evidence>
<dbReference type="InterPro" id="IPR012340">
    <property type="entry name" value="NA-bd_OB-fold"/>
</dbReference>
<dbReference type="RefSeq" id="WP_012031432.1">
    <property type="nucleotide sequence ID" value="NC_009446.1"/>
</dbReference>
<dbReference type="STRING" id="246195.DNO_1128"/>
<keyword evidence="2" id="KW-1185">Reference proteome</keyword>
<proteinExistence type="predicted"/>
<accession>A5EXL9</accession>
<dbReference type="eggNOG" id="COG1381">
    <property type="taxonomic scope" value="Bacteria"/>
</dbReference>
<name>A5EXL9_DICNV</name>
<organism evidence="1 2">
    <name type="scientific">Dichelobacter nodosus (strain VCS1703A)</name>
    <dbReference type="NCBI Taxonomy" id="246195"/>
    <lineage>
        <taxon>Bacteria</taxon>
        <taxon>Pseudomonadati</taxon>
        <taxon>Pseudomonadota</taxon>
        <taxon>Gammaproteobacteria</taxon>
        <taxon>Cardiobacteriales</taxon>
        <taxon>Cardiobacteriaceae</taxon>
        <taxon>Dichelobacter</taxon>
    </lineage>
</organism>
<gene>
    <name evidence="1" type="primary">recO</name>
    <name evidence="1" type="ordered locus">DNO_1128</name>
</gene>
<dbReference type="AlphaFoldDB" id="A5EXL9"/>
<evidence type="ECO:0000313" key="2">
    <source>
        <dbReference type="Proteomes" id="UP000000248"/>
    </source>
</evidence>
<dbReference type="Gene3D" id="1.20.1440.120">
    <property type="entry name" value="Recombination protein O, C-terminal domain"/>
    <property type="match status" value="1"/>
</dbReference>
<sequence length="229" mass="26730">MSDTNHFNCEMAFILKRTPYQDNKYLLDLFCQNLGLIRAVGSVSRYKNYRDTQSFAPFQEIVINGKIKNELATIWNSELRHHYAPKGKNILAAHYLNELMLYFSHSISRPQTLYEHYKTQLIHLRAENLRQLEWYFIEELGLFPEIKQTGAFYQLCISNPPYFTAANCGYSAELIDSLAQNQPIFSHPQLQHLLQSILHQHMPRKMHSANIARSLKKLLSQNPTTIKNT</sequence>
<dbReference type="Proteomes" id="UP000000248">
    <property type="component" value="Chromosome"/>
</dbReference>
<dbReference type="HOGENOM" id="CLU_1254073_0_0_6"/>
<dbReference type="KEGG" id="dno:DNO_1128"/>
<reference evidence="1 2" key="1">
    <citation type="journal article" date="2007" name="Nat. Biotechnol.">
        <title>Genome sequence and identification of candidate vaccine antigens from the animal pathogen Dichelobacter nodosus.</title>
        <authorList>
            <person name="Myers G.S."/>
            <person name="Parker D."/>
            <person name="Al-Hasani K."/>
            <person name="Kennan R.M."/>
            <person name="Seemann T."/>
            <person name="Ren Q."/>
            <person name="Badger J.H."/>
            <person name="Selengut J.D."/>
            <person name="Deboy R.T."/>
            <person name="Tettelin H."/>
            <person name="Boyce J.D."/>
            <person name="McCarl V.P."/>
            <person name="Han X."/>
            <person name="Nelson W.C."/>
            <person name="Madupu R."/>
            <person name="Mohamoud Y."/>
            <person name="Holley T."/>
            <person name="Fedorova N."/>
            <person name="Khouri H."/>
            <person name="Bottomley S.P."/>
            <person name="Whittington R.J."/>
            <person name="Adler B."/>
            <person name="Songer J.G."/>
            <person name="Rood J.I."/>
            <person name="Paulsen I.T."/>
        </authorList>
    </citation>
    <scope>NUCLEOTIDE SEQUENCE [LARGE SCALE GENOMIC DNA]</scope>
    <source>
        <strain evidence="1 2">VCS1703A</strain>
    </source>
</reference>